<evidence type="ECO:0000313" key="2">
    <source>
        <dbReference type="Proteomes" id="UP001152622"/>
    </source>
</evidence>
<comment type="caution">
    <text evidence="1">The sequence shown here is derived from an EMBL/GenBank/DDBJ whole genome shotgun (WGS) entry which is preliminary data.</text>
</comment>
<accession>A0A9Q1FQ76</accession>
<dbReference type="Proteomes" id="UP001152622">
    <property type="component" value="Chromosome 4"/>
</dbReference>
<dbReference type="AlphaFoldDB" id="A0A9Q1FQ76"/>
<organism evidence="1 2">
    <name type="scientific">Synaphobranchus kaupii</name>
    <name type="common">Kaup's arrowtooth eel</name>
    <dbReference type="NCBI Taxonomy" id="118154"/>
    <lineage>
        <taxon>Eukaryota</taxon>
        <taxon>Metazoa</taxon>
        <taxon>Chordata</taxon>
        <taxon>Craniata</taxon>
        <taxon>Vertebrata</taxon>
        <taxon>Euteleostomi</taxon>
        <taxon>Actinopterygii</taxon>
        <taxon>Neopterygii</taxon>
        <taxon>Teleostei</taxon>
        <taxon>Anguilliformes</taxon>
        <taxon>Synaphobranchidae</taxon>
        <taxon>Synaphobranchus</taxon>
    </lineage>
</organism>
<name>A0A9Q1FQ76_SYNKA</name>
<gene>
    <name evidence="1" type="ORF">SKAU_G00124880</name>
</gene>
<keyword evidence="2" id="KW-1185">Reference proteome</keyword>
<reference evidence="1" key="1">
    <citation type="journal article" date="2023" name="Science">
        <title>Genome structures resolve the early diversification of teleost fishes.</title>
        <authorList>
            <person name="Parey E."/>
            <person name="Louis A."/>
            <person name="Montfort J."/>
            <person name="Bouchez O."/>
            <person name="Roques C."/>
            <person name="Iampietro C."/>
            <person name="Lluch J."/>
            <person name="Castinel A."/>
            <person name="Donnadieu C."/>
            <person name="Desvignes T."/>
            <person name="Floi Bucao C."/>
            <person name="Jouanno E."/>
            <person name="Wen M."/>
            <person name="Mejri S."/>
            <person name="Dirks R."/>
            <person name="Jansen H."/>
            <person name="Henkel C."/>
            <person name="Chen W.J."/>
            <person name="Zahm M."/>
            <person name="Cabau C."/>
            <person name="Klopp C."/>
            <person name="Thompson A.W."/>
            <person name="Robinson-Rechavi M."/>
            <person name="Braasch I."/>
            <person name="Lecointre G."/>
            <person name="Bobe J."/>
            <person name="Postlethwait J.H."/>
            <person name="Berthelot C."/>
            <person name="Roest Crollius H."/>
            <person name="Guiguen Y."/>
        </authorList>
    </citation>
    <scope>NUCLEOTIDE SEQUENCE</scope>
    <source>
        <strain evidence="1">WJC10195</strain>
    </source>
</reference>
<proteinExistence type="predicted"/>
<dbReference type="EMBL" id="JAINUF010000004">
    <property type="protein sequence ID" value="KAJ8363657.1"/>
    <property type="molecule type" value="Genomic_DNA"/>
</dbReference>
<sequence length="100" mass="10848">MTVNTSCITQQGHQDTKSREALLVNAALHCGILSKHELAPENPTWWKLLPVLRLPAAANTSPSTRELRAICRGFGLPCPVTHVGLLFRLCPSDKGLSGPH</sequence>
<protein>
    <submittedName>
        <fullName evidence="1">Uncharacterized protein</fullName>
    </submittedName>
</protein>
<evidence type="ECO:0000313" key="1">
    <source>
        <dbReference type="EMBL" id="KAJ8363657.1"/>
    </source>
</evidence>